<dbReference type="PROSITE" id="PS51257">
    <property type="entry name" value="PROKAR_LIPOPROTEIN"/>
    <property type="match status" value="1"/>
</dbReference>
<evidence type="ECO:0008006" key="4">
    <source>
        <dbReference type="Google" id="ProtNLM"/>
    </source>
</evidence>
<keyword evidence="3" id="KW-1185">Reference proteome</keyword>
<keyword evidence="1" id="KW-0732">Signal</keyword>
<dbReference type="RefSeq" id="WP_160844786.1">
    <property type="nucleotide sequence ID" value="NZ_WVHT01000005.1"/>
</dbReference>
<dbReference type="EMBL" id="WVHT01000005">
    <property type="protein sequence ID" value="MXV51600.1"/>
    <property type="molecule type" value="Genomic_DNA"/>
</dbReference>
<protein>
    <recommendedName>
        <fullName evidence="4">Copper resistance protein NlpE</fullName>
    </recommendedName>
</protein>
<comment type="caution">
    <text evidence="2">The sequence shown here is derived from an EMBL/GenBank/DDBJ whole genome shotgun (WGS) entry which is preliminary data.</text>
</comment>
<name>A0A7K1YAY9_9SPHI</name>
<evidence type="ECO:0000256" key="1">
    <source>
        <dbReference type="SAM" id="SignalP"/>
    </source>
</evidence>
<reference evidence="2 3" key="1">
    <citation type="submission" date="2019-11" db="EMBL/GenBank/DDBJ databases">
        <title>Pedobacter sp. HMF7647 Genome sequencing and assembly.</title>
        <authorList>
            <person name="Kang H."/>
            <person name="Kim H."/>
            <person name="Joh K."/>
        </authorList>
    </citation>
    <scope>NUCLEOTIDE SEQUENCE [LARGE SCALE GENOMIC DNA]</scope>
    <source>
        <strain evidence="2 3">HMF7647</strain>
    </source>
</reference>
<feature type="chain" id="PRO_5029914536" description="Copper resistance protein NlpE" evidence="1">
    <location>
        <begin position="17"/>
        <end position="159"/>
    </location>
</feature>
<dbReference type="Proteomes" id="UP000466586">
    <property type="component" value="Unassembled WGS sequence"/>
</dbReference>
<dbReference type="AlphaFoldDB" id="A0A7K1YAY9"/>
<sequence>MKKSSLLYLLPLTLFACNSATKKSETTDSSVTTTKTITDSVTVTTSKTCYQLVSGNTKRDTANISLTVTGNEVGGTYNNMIWEKDSRKGTLVGTKQNDEIIGSWKFMQEGMTDSLPVAFKIQGDKLLAKDYSFDSKTGRQFISDTAAYSRTFSTVDCKE</sequence>
<evidence type="ECO:0000313" key="3">
    <source>
        <dbReference type="Proteomes" id="UP000466586"/>
    </source>
</evidence>
<accession>A0A7K1YAY9</accession>
<proteinExistence type="predicted"/>
<evidence type="ECO:0000313" key="2">
    <source>
        <dbReference type="EMBL" id="MXV51600.1"/>
    </source>
</evidence>
<organism evidence="2 3">
    <name type="scientific">Hufsiella arboris</name>
    <dbReference type="NCBI Taxonomy" id="2695275"/>
    <lineage>
        <taxon>Bacteria</taxon>
        <taxon>Pseudomonadati</taxon>
        <taxon>Bacteroidota</taxon>
        <taxon>Sphingobacteriia</taxon>
        <taxon>Sphingobacteriales</taxon>
        <taxon>Sphingobacteriaceae</taxon>
        <taxon>Hufsiella</taxon>
    </lineage>
</organism>
<feature type="signal peptide" evidence="1">
    <location>
        <begin position="1"/>
        <end position="16"/>
    </location>
</feature>
<gene>
    <name evidence="2" type="ORF">GS399_11515</name>
</gene>